<dbReference type="InterPro" id="IPR038765">
    <property type="entry name" value="Papain-like_cys_pep_sf"/>
</dbReference>
<dbReference type="Gene3D" id="2.60.40.10">
    <property type="entry name" value="Immunoglobulins"/>
    <property type="match status" value="3"/>
</dbReference>
<evidence type="ECO:0000256" key="6">
    <source>
        <dbReference type="ARBA" id="ARBA00023315"/>
    </source>
</evidence>
<dbReference type="SUPFAM" id="SSF81296">
    <property type="entry name" value="E set domains"/>
    <property type="match status" value="1"/>
</dbReference>
<feature type="active site" evidence="8">
    <location>
        <position position="361"/>
    </location>
</feature>
<keyword evidence="6" id="KW-0012">Acyltransferase</keyword>
<dbReference type="Proteomes" id="UP000281406">
    <property type="component" value="Unassembled WGS sequence"/>
</dbReference>
<dbReference type="GO" id="GO:0046872">
    <property type="term" value="F:metal ion binding"/>
    <property type="evidence" value="ECO:0007669"/>
    <property type="project" value="UniProtKB-KW"/>
</dbReference>
<evidence type="ECO:0000256" key="4">
    <source>
        <dbReference type="ARBA" id="ARBA00022723"/>
    </source>
</evidence>
<comment type="caution">
    <text evidence="10">The sequence shown here is derived from an EMBL/GenBank/DDBJ whole genome shotgun (WGS) entry which is preliminary data.</text>
</comment>
<dbReference type="Pfam" id="PF00927">
    <property type="entry name" value="Transglut_C"/>
    <property type="match status" value="2"/>
</dbReference>
<evidence type="ECO:0000256" key="1">
    <source>
        <dbReference type="ARBA" id="ARBA00001913"/>
    </source>
</evidence>
<dbReference type="InterPro" id="IPR014756">
    <property type="entry name" value="Ig_E-set"/>
</dbReference>
<evidence type="ECO:0000256" key="2">
    <source>
        <dbReference type="ARBA" id="ARBA00005968"/>
    </source>
</evidence>
<evidence type="ECO:0000256" key="8">
    <source>
        <dbReference type="PIRSR" id="PIRSR000459-1"/>
    </source>
</evidence>
<feature type="active site" evidence="8">
    <location>
        <position position="302"/>
    </location>
</feature>
<dbReference type="Gene3D" id="3.90.260.10">
    <property type="entry name" value="Transglutaminase-like"/>
    <property type="match status" value="1"/>
</dbReference>
<dbReference type="SUPFAM" id="SSF54001">
    <property type="entry name" value="Cysteine proteinases"/>
    <property type="match status" value="1"/>
</dbReference>
<dbReference type="InterPro" id="IPR023608">
    <property type="entry name" value="Transglutaminase_animal"/>
</dbReference>
<dbReference type="InterPro" id="IPR008958">
    <property type="entry name" value="Transglutaminase_C"/>
</dbReference>
<dbReference type="OrthoDB" id="437511at2759"/>
<dbReference type="InterPro" id="IPR002931">
    <property type="entry name" value="Transglutaminase-like"/>
</dbReference>
<comment type="similarity">
    <text evidence="2">Belongs to the transglutaminase superfamily. Transglutaminase family.</text>
</comment>
<dbReference type="InterPro" id="IPR036238">
    <property type="entry name" value="Transglutaminase_C_sf"/>
</dbReference>
<name>A0A3N0XPP1_ANAGA</name>
<dbReference type="InterPro" id="IPR013783">
    <property type="entry name" value="Ig-like_fold"/>
</dbReference>
<proteinExistence type="inferred from homology"/>
<dbReference type="InterPro" id="IPR036985">
    <property type="entry name" value="Transglutaminase-like_sf"/>
</dbReference>
<comment type="cofactor">
    <cofactor evidence="1">
        <name>Ca(2+)</name>
        <dbReference type="ChEBI" id="CHEBI:29108"/>
    </cofactor>
</comment>
<dbReference type="PANTHER" id="PTHR11590">
    <property type="entry name" value="PROTEIN-GLUTAMINE GAMMA-GLUTAMYLTRANSFERASE"/>
    <property type="match status" value="1"/>
</dbReference>
<feature type="domain" description="Transglutaminase-like" evidence="9">
    <location>
        <begin position="294"/>
        <end position="387"/>
    </location>
</feature>
<gene>
    <name evidence="10" type="ORF">DPX16_7273</name>
</gene>
<keyword evidence="3" id="KW-0808">Transferase</keyword>
<sequence length="714" mass="80237">MSLQPYPTWFSSGGGRITLDKSNVNESKLPEFEAFDVLRPRGPPDEETKAATFSVLSVDMRVTENKKDHNTDKYVSSNLIVRRNKEFTIVIKFNRALKEQEDNVQLEFLIEKPEVHWKSRVVETQGDYVTVGITPDAKCVIGRFRIFIVVVSDLGKQRTERNPDTDFYVLFNPWDPVDHVYIDKDEDRQEYVMNDVGVIYNGEFNNITSRSWNFGQFEEGVLDACILVLDSGKVPLVFRGNPTELVRQGSALLNAQDDDGVMVGNWSGEYSEGTAPTAWTGSPEILLKYAKEGSVPVCFAQCWVFAGVMNTFMRCLGIPARVITNFCSAHDNTGNLKTDIVLDEDGKVDRSRTRDSVWNYHCWNEVYMKRPDLPEKFSGWQVVDCTPQETSDGLYRCGPTSVNAVKEGELSYPFDAKFVFAELCSDVIYHQSTKQGKMKIIYVDTKYMGKLVVTKKLGSSDHEDITSNYKYPEGSIKEREIMQNAERSGLATRDYLPITEAGVDIELQADTIKMGDNLKLTMNIKNQTRQTCTVIVTITGCVVFYTGVTSSTFKLENKAATVEASKTESLTVDVNAAEYTPHLVEQAKLLFVVYGRIEETNASLTTMKVVTLLPPELTIKMSGSPQVGKDLTVSVEFLNPYNFVLEKVQLRLDGPGLIPIKMKNYSQILPGGSVKYKVLIVPRSPGKKVLMACLDCPLLRQVTNQLEIEVVKDE</sequence>
<protein>
    <recommendedName>
        <fullName evidence="7">protein-glutamine gamma-glutamyltransferase</fullName>
        <ecNumber evidence="7">2.3.2.13</ecNumber>
    </recommendedName>
</protein>
<dbReference type="PIRSF" id="PIRSF000459">
    <property type="entry name" value="TGM_EBP42"/>
    <property type="match status" value="1"/>
</dbReference>
<dbReference type="EMBL" id="RJVU01068486">
    <property type="protein sequence ID" value="ROI79385.1"/>
    <property type="molecule type" value="Genomic_DNA"/>
</dbReference>
<dbReference type="InterPro" id="IPR050779">
    <property type="entry name" value="Transglutaminase"/>
</dbReference>
<organism evidence="10 11">
    <name type="scientific">Anabarilius grahami</name>
    <name type="common">Kanglang fish</name>
    <name type="synonym">Barilius grahami</name>
    <dbReference type="NCBI Taxonomy" id="495550"/>
    <lineage>
        <taxon>Eukaryota</taxon>
        <taxon>Metazoa</taxon>
        <taxon>Chordata</taxon>
        <taxon>Craniata</taxon>
        <taxon>Vertebrata</taxon>
        <taxon>Euteleostomi</taxon>
        <taxon>Actinopterygii</taxon>
        <taxon>Neopterygii</taxon>
        <taxon>Teleostei</taxon>
        <taxon>Ostariophysi</taxon>
        <taxon>Cypriniformes</taxon>
        <taxon>Xenocyprididae</taxon>
        <taxon>Xenocypridinae</taxon>
        <taxon>Xenocypridinae incertae sedis</taxon>
        <taxon>Anabarilius</taxon>
    </lineage>
</organism>
<evidence type="ECO:0000256" key="3">
    <source>
        <dbReference type="ARBA" id="ARBA00022679"/>
    </source>
</evidence>
<dbReference type="GO" id="GO:0007399">
    <property type="term" value="P:nervous system development"/>
    <property type="evidence" value="ECO:0007669"/>
    <property type="project" value="UniProtKB-ARBA"/>
</dbReference>
<dbReference type="InterPro" id="IPR001102">
    <property type="entry name" value="Transglutaminase_N"/>
</dbReference>
<keyword evidence="4" id="KW-0479">Metal-binding</keyword>
<dbReference type="SMART" id="SM00460">
    <property type="entry name" value="TGc"/>
    <property type="match status" value="1"/>
</dbReference>
<accession>A0A3N0XPP1</accession>
<feature type="active site" evidence="8">
    <location>
        <position position="384"/>
    </location>
</feature>
<dbReference type="Pfam" id="PF00868">
    <property type="entry name" value="Transglut_N"/>
    <property type="match status" value="1"/>
</dbReference>
<evidence type="ECO:0000256" key="7">
    <source>
        <dbReference type="ARBA" id="ARBA00024222"/>
    </source>
</evidence>
<dbReference type="SUPFAM" id="SSF49309">
    <property type="entry name" value="Transglutaminase, two C-terminal domains"/>
    <property type="match status" value="2"/>
</dbReference>
<evidence type="ECO:0000313" key="11">
    <source>
        <dbReference type="Proteomes" id="UP000281406"/>
    </source>
</evidence>
<dbReference type="GO" id="GO:0072378">
    <property type="term" value="P:blood coagulation, fibrin clot formation"/>
    <property type="evidence" value="ECO:0007669"/>
    <property type="project" value="TreeGrafter"/>
</dbReference>
<dbReference type="GO" id="GO:0003810">
    <property type="term" value="F:protein-glutamine gamma-glutamyltransferase activity"/>
    <property type="evidence" value="ECO:0007669"/>
    <property type="project" value="UniProtKB-EC"/>
</dbReference>
<keyword evidence="5" id="KW-0106">Calcium</keyword>
<dbReference type="FunFam" id="3.90.260.10:FF:000001">
    <property type="entry name" value="Protein-glutamine gamma-glutamyltransferase 2"/>
    <property type="match status" value="1"/>
</dbReference>
<dbReference type="Pfam" id="PF01841">
    <property type="entry name" value="Transglut_core"/>
    <property type="match status" value="1"/>
</dbReference>
<evidence type="ECO:0000256" key="5">
    <source>
        <dbReference type="ARBA" id="ARBA00022837"/>
    </source>
</evidence>
<keyword evidence="11" id="KW-1185">Reference proteome</keyword>
<evidence type="ECO:0000259" key="9">
    <source>
        <dbReference type="SMART" id="SM00460"/>
    </source>
</evidence>
<dbReference type="AlphaFoldDB" id="A0A3N0XPP1"/>
<reference evidence="10 11" key="1">
    <citation type="submission" date="2018-10" db="EMBL/GenBank/DDBJ databases">
        <title>Genome assembly for a Yunnan-Guizhou Plateau 3E fish, Anabarilius grahami (Regan), and its evolutionary and genetic applications.</title>
        <authorList>
            <person name="Jiang W."/>
        </authorList>
    </citation>
    <scope>NUCLEOTIDE SEQUENCE [LARGE SCALE GENOMIC DNA]</scope>
    <source>
        <strain evidence="10">AG-KIZ</strain>
        <tissue evidence="10">Muscle</tissue>
    </source>
</reference>
<dbReference type="EC" id="2.3.2.13" evidence="7"/>
<dbReference type="PANTHER" id="PTHR11590:SF42">
    <property type="entry name" value="COAGULATION FACTOR XIII A CHAIN"/>
    <property type="match status" value="1"/>
</dbReference>
<evidence type="ECO:0000313" key="10">
    <source>
        <dbReference type="EMBL" id="ROI79385.1"/>
    </source>
</evidence>